<organism evidence="2 3">
    <name type="scientific">Limosilactobacillus mucosae</name>
    <name type="common">Lactobacillus mucosae</name>
    <dbReference type="NCBI Taxonomy" id="97478"/>
    <lineage>
        <taxon>Bacteria</taxon>
        <taxon>Bacillati</taxon>
        <taxon>Bacillota</taxon>
        <taxon>Bacilli</taxon>
        <taxon>Lactobacillales</taxon>
        <taxon>Lactobacillaceae</taxon>
        <taxon>Limosilactobacillus</taxon>
    </lineage>
</organism>
<evidence type="ECO:0000313" key="2">
    <source>
        <dbReference type="EMBL" id="MDC2830162.1"/>
    </source>
</evidence>
<dbReference type="SUPFAM" id="SSF52540">
    <property type="entry name" value="P-loop containing nucleoside triphosphate hydrolases"/>
    <property type="match status" value="1"/>
</dbReference>
<dbReference type="InterPro" id="IPR049945">
    <property type="entry name" value="AAA_22"/>
</dbReference>
<dbReference type="PANTHER" id="PTHR35894">
    <property type="entry name" value="GENERAL SECRETION PATHWAY PROTEIN A-RELATED"/>
    <property type="match status" value="1"/>
</dbReference>
<dbReference type="InterPro" id="IPR027417">
    <property type="entry name" value="P-loop_NTPase"/>
</dbReference>
<evidence type="ECO:0000259" key="1">
    <source>
        <dbReference type="Pfam" id="PF13401"/>
    </source>
</evidence>
<dbReference type="Proteomes" id="UP001220670">
    <property type="component" value="Unassembled WGS sequence"/>
</dbReference>
<dbReference type="PANTHER" id="PTHR35894:SF1">
    <property type="entry name" value="PHOSPHORIBULOKINASE _ URIDINE KINASE FAMILY"/>
    <property type="match status" value="1"/>
</dbReference>
<dbReference type="RefSeq" id="WP_169462473.1">
    <property type="nucleotide sequence ID" value="NZ_JAQOMV010000031.1"/>
</dbReference>
<name>A0AAJ1HV79_LIMMU</name>
<gene>
    <name evidence="2" type="ORF">PO250_07620</name>
</gene>
<dbReference type="Pfam" id="PF13401">
    <property type="entry name" value="AAA_22"/>
    <property type="match status" value="1"/>
</dbReference>
<dbReference type="GO" id="GO:0016887">
    <property type="term" value="F:ATP hydrolysis activity"/>
    <property type="evidence" value="ECO:0007669"/>
    <property type="project" value="InterPro"/>
</dbReference>
<evidence type="ECO:0000313" key="3">
    <source>
        <dbReference type="Proteomes" id="UP001220670"/>
    </source>
</evidence>
<feature type="domain" description="ORC1/DEAH AAA+ ATPase" evidence="1">
    <location>
        <begin position="40"/>
        <end position="163"/>
    </location>
</feature>
<accession>A0AAJ1HV79</accession>
<reference evidence="2" key="1">
    <citation type="submission" date="2023-01" db="EMBL/GenBank/DDBJ databases">
        <title>Genome analysis of 13 Lactobacillus isolated from gut of wild boar.</title>
        <authorList>
            <person name="Papp P."/>
            <person name="Libisch B."/>
            <person name="Nagy T."/>
            <person name="Olasz F."/>
        </authorList>
    </citation>
    <scope>NUCLEOTIDE SEQUENCE</scope>
    <source>
        <strain evidence="2">F146</strain>
    </source>
</reference>
<sequence>MINPFNPGFGNISPSCIKRPVLQQKLLDQADQLHGAFLPVFVDGPRGCGKTVFLNDLGDAMLDRDDWITIDLELGDDFFSTLVGAIYYQASATVNEELDSLSYNTPSEMFAKYVETLTKHQQQLFITVDEANQPTDALLKLLQLCQQLGHDGNTIMMVLAGITSRMPQFLGDENFSSLVQNSQRLTLPLLDLDTVAKSYQQIFTKGHRIIESQVLKTMARATGGYAYAFQILGSLVWESNTQKIDQTSLSQLLPAYQNQLFNDAYLPIVNELTMGDREVIEIMAHEMDETIDERFLKEQINDTSTAAPICLQHLIENQIVNYPEPGKVAFALPYFRKFAIKNENKIA</sequence>
<dbReference type="InterPro" id="IPR052026">
    <property type="entry name" value="ExeA_AAA_ATPase_DNA-bind"/>
</dbReference>
<dbReference type="EMBL" id="JAQONE010000023">
    <property type="protein sequence ID" value="MDC2830162.1"/>
    <property type="molecule type" value="Genomic_DNA"/>
</dbReference>
<proteinExistence type="predicted"/>
<dbReference type="AlphaFoldDB" id="A0AAJ1HV79"/>
<dbReference type="Gene3D" id="3.40.50.300">
    <property type="entry name" value="P-loop containing nucleotide triphosphate hydrolases"/>
    <property type="match status" value="1"/>
</dbReference>
<comment type="caution">
    <text evidence="2">The sequence shown here is derived from an EMBL/GenBank/DDBJ whole genome shotgun (WGS) entry which is preliminary data.</text>
</comment>
<protein>
    <recommendedName>
        <fullName evidence="1">ORC1/DEAH AAA+ ATPase domain-containing protein</fullName>
    </recommendedName>
</protein>